<organism evidence="8 9">
    <name type="scientific">Thermospira aquatica</name>
    <dbReference type="NCBI Taxonomy" id="2828656"/>
    <lineage>
        <taxon>Bacteria</taxon>
        <taxon>Pseudomonadati</taxon>
        <taxon>Spirochaetota</taxon>
        <taxon>Spirochaetia</taxon>
        <taxon>Brevinematales</taxon>
        <taxon>Thermospiraceae</taxon>
        <taxon>Thermospira</taxon>
    </lineage>
</organism>
<dbReference type="AlphaFoldDB" id="A0AAX3BHX2"/>
<dbReference type="InterPro" id="IPR029903">
    <property type="entry name" value="RmlD-like-bd"/>
</dbReference>
<comment type="pathway">
    <text evidence="1 6">Carbohydrate biosynthesis; dTDP-L-rhamnose biosynthesis.</text>
</comment>
<dbReference type="Pfam" id="PF04321">
    <property type="entry name" value="RmlD_sub_bind"/>
    <property type="match status" value="1"/>
</dbReference>
<comment type="function">
    <text evidence="6">Catalyzes the reduction of dTDP-6-deoxy-L-lyxo-4-hexulose to yield dTDP-L-rhamnose.</text>
</comment>
<proteinExistence type="inferred from homology"/>
<reference evidence="8" key="2">
    <citation type="submission" date="2022-06" db="EMBL/GenBank/DDBJ databases">
        <title>Thermospira aquatica gen. nov., sp. nov.</title>
        <authorList>
            <person name="Ben Ali Gam Z."/>
            <person name="Labat M."/>
        </authorList>
    </citation>
    <scope>NUCLEOTIDE SEQUENCE</scope>
    <source>
        <strain evidence="8">F1F22</strain>
    </source>
</reference>
<evidence type="ECO:0000256" key="3">
    <source>
        <dbReference type="ARBA" id="ARBA00012929"/>
    </source>
</evidence>
<evidence type="ECO:0000256" key="5">
    <source>
        <dbReference type="ARBA" id="ARBA00048200"/>
    </source>
</evidence>
<dbReference type="RefSeq" id="WP_271436112.1">
    <property type="nucleotide sequence ID" value="NZ_CP073355.1"/>
</dbReference>
<evidence type="ECO:0000313" key="9">
    <source>
        <dbReference type="Proteomes" id="UP001056539"/>
    </source>
</evidence>
<evidence type="ECO:0000313" key="8">
    <source>
        <dbReference type="EMBL" id="URA10981.1"/>
    </source>
</evidence>
<dbReference type="EC" id="1.1.1.133" evidence="3 6"/>
<reference evidence="8" key="1">
    <citation type="submission" date="2021-04" db="EMBL/GenBank/DDBJ databases">
        <authorList>
            <person name="Postec A."/>
        </authorList>
    </citation>
    <scope>NUCLEOTIDE SEQUENCE</scope>
    <source>
        <strain evidence="8">F1F22</strain>
    </source>
</reference>
<sequence>MKIMVTGALGQLGTEIKRLAENSQHHFVFTDRDDLDITSYQAVEEGLRQGFDGIINCAAYTAVDKAETDKEKCYALNSQAVENLAKACHKHHLFLVHISTDYVFDGRQFLPYQESDDPNPLSVYGTSKLEGEERAFGAHDHVTIIRTSWLYSPYGSNFVKTIRRLLGEKPEIRVVFDQVGTPTAARTLANVIVNFLDVWKESKNTIYHYSNEGIASWYDFAVAIARFSGYSVPILPISTEEYPTPAKRPHYSVLDKRKIKASLGITIPHWQEALEETIREITQGV</sequence>
<dbReference type="GO" id="GO:0005829">
    <property type="term" value="C:cytosol"/>
    <property type="evidence" value="ECO:0007669"/>
    <property type="project" value="TreeGrafter"/>
</dbReference>
<dbReference type="Gene3D" id="3.40.50.720">
    <property type="entry name" value="NAD(P)-binding Rossmann-like Domain"/>
    <property type="match status" value="1"/>
</dbReference>
<evidence type="ECO:0000256" key="1">
    <source>
        <dbReference type="ARBA" id="ARBA00004781"/>
    </source>
</evidence>
<keyword evidence="6" id="KW-0521">NADP</keyword>
<dbReference type="PANTHER" id="PTHR10491">
    <property type="entry name" value="DTDP-4-DEHYDRORHAMNOSE REDUCTASE"/>
    <property type="match status" value="1"/>
</dbReference>
<gene>
    <name evidence="8" type="primary">rfbD</name>
    <name evidence="8" type="ORF">KDW03_04035</name>
</gene>
<evidence type="ECO:0000256" key="2">
    <source>
        <dbReference type="ARBA" id="ARBA00010944"/>
    </source>
</evidence>
<evidence type="ECO:0000259" key="7">
    <source>
        <dbReference type="Pfam" id="PF04321"/>
    </source>
</evidence>
<evidence type="ECO:0000256" key="4">
    <source>
        <dbReference type="ARBA" id="ARBA00017099"/>
    </source>
</evidence>
<dbReference type="GO" id="GO:0019305">
    <property type="term" value="P:dTDP-rhamnose biosynthetic process"/>
    <property type="evidence" value="ECO:0007669"/>
    <property type="project" value="TreeGrafter"/>
</dbReference>
<keyword evidence="9" id="KW-1185">Reference proteome</keyword>
<protein>
    <recommendedName>
        <fullName evidence="4 6">dTDP-4-dehydrorhamnose reductase</fullName>
        <ecNumber evidence="3 6">1.1.1.133</ecNumber>
    </recommendedName>
</protein>
<dbReference type="NCBIfam" id="TIGR01214">
    <property type="entry name" value="rmlD"/>
    <property type="match status" value="1"/>
</dbReference>
<dbReference type="Gene3D" id="3.90.25.10">
    <property type="entry name" value="UDP-galactose 4-epimerase, domain 1"/>
    <property type="match status" value="1"/>
</dbReference>
<dbReference type="KEGG" id="taqu:KDW03_04035"/>
<dbReference type="CDD" id="cd05254">
    <property type="entry name" value="dTDP_HR_like_SDR_e"/>
    <property type="match status" value="1"/>
</dbReference>
<feature type="domain" description="RmlD-like substrate binding" evidence="7">
    <location>
        <begin position="1"/>
        <end position="281"/>
    </location>
</feature>
<dbReference type="InterPro" id="IPR005913">
    <property type="entry name" value="dTDP_dehydrorham_reduct"/>
</dbReference>
<evidence type="ECO:0000256" key="6">
    <source>
        <dbReference type="RuleBase" id="RU364082"/>
    </source>
</evidence>
<dbReference type="Proteomes" id="UP001056539">
    <property type="component" value="Chromosome"/>
</dbReference>
<comment type="similarity">
    <text evidence="2 6">Belongs to the dTDP-4-dehydrorhamnose reductase family.</text>
</comment>
<dbReference type="EMBL" id="CP073355">
    <property type="protein sequence ID" value="URA10981.1"/>
    <property type="molecule type" value="Genomic_DNA"/>
</dbReference>
<dbReference type="InterPro" id="IPR036291">
    <property type="entry name" value="NAD(P)-bd_dom_sf"/>
</dbReference>
<name>A0AAX3BHX2_9SPIR</name>
<dbReference type="SUPFAM" id="SSF51735">
    <property type="entry name" value="NAD(P)-binding Rossmann-fold domains"/>
    <property type="match status" value="1"/>
</dbReference>
<keyword evidence="6 8" id="KW-0560">Oxidoreductase</keyword>
<accession>A0AAX3BHX2</accession>
<dbReference type="GO" id="GO:0008831">
    <property type="term" value="F:dTDP-4-dehydrorhamnose reductase activity"/>
    <property type="evidence" value="ECO:0007669"/>
    <property type="project" value="UniProtKB-EC"/>
</dbReference>
<comment type="catalytic activity">
    <reaction evidence="5">
        <text>dTDP-beta-L-rhamnose + NADP(+) = dTDP-4-dehydro-beta-L-rhamnose + NADPH + H(+)</text>
        <dbReference type="Rhea" id="RHEA:21796"/>
        <dbReference type="ChEBI" id="CHEBI:15378"/>
        <dbReference type="ChEBI" id="CHEBI:57510"/>
        <dbReference type="ChEBI" id="CHEBI:57783"/>
        <dbReference type="ChEBI" id="CHEBI:58349"/>
        <dbReference type="ChEBI" id="CHEBI:62830"/>
        <dbReference type="EC" id="1.1.1.133"/>
    </reaction>
</comment>
<dbReference type="PANTHER" id="PTHR10491:SF4">
    <property type="entry name" value="METHIONINE ADENOSYLTRANSFERASE 2 SUBUNIT BETA"/>
    <property type="match status" value="1"/>
</dbReference>